<accession>A0A1W1HBK6</accession>
<dbReference type="AlphaFoldDB" id="A0A1W1HBK6"/>
<dbReference type="Proteomes" id="UP000191931">
    <property type="component" value="Unassembled WGS sequence"/>
</dbReference>
<protein>
    <submittedName>
        <fullName evidence="1">Uncharacterized protein</fullName>
    </submittedName>
</protein>
<dbReference type="RefSeq" id="WP_080806950.1">
    <property type="nucleotide sequence ID" value="NZ_LT828555.1"/>
</dbReference>
<organism evidence="1 2">
    <name type="scientific">Desulfamplus magnetovallimortis</name>
    <dbReference type="NCBI Taxonomy" id="1246637"/>
    <lineage>
        <taxon>Bacteria</taxon>
        <taxon>Pseudomonadati</taxon>
        <taxon>Thermodesulfobacteriota</taxon>
        <taxon>Desulfobacteria</taxon>
        <taxon>Desulfobacterales</taxon>
        <taxon>Desulfobacteraceae</taxon>
        <taxon>Desulfamplus</taxon>
    </lineage>
</organism>
<gene>
    <name evidence="1" type="ORF">MTBBW1_1980004</name>
</gene>
<evidence type="ECO:0000313" key="1">
    <source>
        <dbReference type="EMBL" id="SLM29782.1"/>
    </source>
</evidence>
<name>A0A1W1HBK6_9BACT</name>
<sequence>MEKIKQIRIPLHKFVDFPNPIQGEYGSIDVYHLELTDNLNSYRILGNLMAMNLKHPSVKTFWEDEEYMPGLYIIRYNSMIDIFFIIIFSPEGTVHVLCNDMFFAYELAVSLICKNREYFDQSLDSIEIKEEWTRNTKYSHLYHMLYLRFEDLEGQSRKEMINE</sequence>
<reference evidence="1 2" key="1">
    <citation type="submission" date="2017-03" db="EMBL/GenBank/DDBJ databases">
        <authorList>
            <person name="Afonso C.L."/>
            <person name="Miller P.J."/>
            <person name="Scott M.A."/>
            <person name="Spackman E."/>
            <person name="Goraichik I."/>
            <person name="Dimitrov K.M."/>
            <person name="Suarez D.L."/>
            <person name="Swayne D.E."/>
        </authorList>
    </citation>
    <scope>NUCLEOTIDE SEQUENCE [LARGE SCALE GENOMIC DNA]</scope>
    <source>
        <strain evidence="1">PRJEB14757</strain>
    </source>
</reference>
<evidence type="ECO:0000313" key="2">
    <source>
        <dbReference type="Proteomes" id="UP000191931"/>
    </source>
</evidence>
<proteinExistence type="predicted"/>
<dbReference type="STRING" id="1246637.MTBBW1_1980004"/>
<dbReference type="EMBL" id="FWEV01000110">
    <property type="protein sequence ID" value="SLM29782.1"/>
    <property type="molecule type" value="Genomic_DNA"/>
</dbReference>
<keyword evidence="2" id="KW-1185">Reference proteome</keyword>